<evidence type="ECO:0008006" key="3">
    <source>
        <dbReference type="Google" id="ProtNLM"/>
    </source>
</evidence>
<dbReference type="RefSeq" id="WP_195190614.1">
    <property type="nucleotide sequence ID" value="NZ_CALVGX010000004.1"/>
</dbReference>
<protein>
    <recommendedName>
        <fullName evidence="3">Transcription initiation factor TFIIIB</fullName>
    </recommendedName>
</protein>
<sequence length="64" mass="7191">MEEQYKCPWCGCEDVVYGVQADKGKVRPAKTVTFNEGQALIHVICKSCGTVLRSYVKKPEKLVE</sequence>
<comment type="caution">
    <text evidence="1">The sequence shown here is derived from an EMBL/GenBank/DDBJ whole genome shotgun (WGS) entry which is preliminary data.</text>
</comment>
<dbReference type="EMBL" id="JAQNCK010000001">
    <property type="protein sequence ID" value="MDC0827116.1"/>
    <property type="molecule type" value="Genomic_DNA"/>
</dbReference>
<gene>
    <name evidence="1" type="ORF">POG00_00155</name>
</gene>
<accession>A0AAW6FN32</accession>
<evidence type="ECO:0000313" key="1">
    <source>
        <dbReference type="EMBL" id="MDC0827116.1"/>
    </source>
</evidence>
<organism evidence="1 2">
    <name type="scientific">Faecalitalea cylindroides</name>
    <dbReference type="NCBI Taxonomy" id="39483"/>
    <lineage>
        <taxon>Bacteria</taxon>
        <taxon>Bacillati</taxon>
        <taxon>Bacillota</taxon>
        <taxon>Erysipelotrichia</taxon>
        <taxon>Erysipelotrichales</taxon>
        <taxon>Erysipelotrichaceae</taxon>
        <taxon>Faecalitalea</taxon>
    </lineage>
</organism>
<dbReference type="AlphaFoldDB" id="A0AAW6FN32"/>
<dbReference type="Proteomes" id="UP001220658">
    <property type="component" value="Unassembled WGS sequence"/>
</dbReference>
<name>A0AAW6FN32_9FIRM</name>
<proteinExistence type="predicted"/>
<evidence type="ECO:0000313" key="2">
    <source>
        <dbReference type="Proteomes" id="UP001220658"/>
    </source>
</evidence>
<reference evidence="1" key="1">
    <citation type="submission" date="2023-01" db="EMBL/GenBank/DDBJ databases">
        <title>Human gut microbiome strain richness.</title>
        <authorList>
            <person name="Chen-Liaw A."/>
        </authorList>
    </citation>
    <scope>NUCLEOTIDE SEQUENCE</scope>
    <source>
        <strain evidence="1">D55st1_G4_D55t1_190419</strain>
    </source>
</reference>